<organism evidence="1 2">
    <name type="scientific">Pistacia atlantica</name>
    <dbReference type="NCBI Taxonomy" id="434234"/>
    <lineage>
        <taxon>Eukaryota</taxon>
        <taxon>Viridiplantae</taxon>
        <taxon>Streptophyta</taxon>
        <taxon>Embryophyta</taxon>
        <taxon>Tracheophyta</taxon>
        <taxon>Spermatophyta</taxon>
        <taxon>Magnoliopsida</taxon>
        <taxon>eudicotyledons</taxon>
        <taxon>Gunneridae</taxon>
        <taxon>Pentapetalae</taxon>
        <taxon>rosids</taxon>
        <taxon>malvids</taxon>
        <taxon>Sapindales</taxon>
        <taxon>Anacardiaceae</taxon>
        <taxon>Pistacia</taxon>
    </lineage>
</organism>
<proteinExistence type="predicted"/>
<evidence type="ECO:0000313" key="1">
    <source>
        <dbReference type="EMBL" id="KAJ0096873.1"/>
    </source>
</evidence>
<protein>
    <submittedName>
        <fullName evidence="1">Uncharacterized protein</fullName>
    </submittedName>
</protein>
<sequence>MAEAAVEFAIKTLGSLLVQEMQQQQPKKKEKAMNVLKHG</sequence>
<gene>
    <name evidence="1" type="ORF">Patl1_27945</name>
</gene>
<name>A0ACC1BD70_9ROSI</name>
<dbReference type="EMBL" id="CM047901">
    <property type="protein sequence ID" value="KAJ0096873.1"/>
    <property type="molecule type" value="Genomic_DNA"/>
</dbReference>
<dbReference type="Proteomes" id="UP001164250">
    <property type="component" value="Chromosome 5"/>
</dbReference>
<comment type="caution">
    <text evidence="1">The sequence shown here is derived from an EMBL/GenBank/DDBJ whole genome shotgun (WGS) entry which is preliminary data.</text>
</comment>
<keyword evidence="2" id="KW-1185">Reference proteome</keyword>
<evidence type="ECO:0000313" key="2">
    <source>
        <dbReference type="Proteomes" id="UP001164250"/>
    </source>
</evidence>
<reference evidence="2" key="1">
    <citation type="journal article" date="2023" name="G3 (Bethesda)">
        <title>Genome assembly and association tests identify interacting loci associated with vigor, precocity, and sex in interspecific pistachio rootstocks.</title>
        <authorList>
            <person name="Palmer W."/>
            <person name="Jacygrad E."/>
            <person name="Sagayaradj S."/>
            <person name="Cavanaugh K."/>
            <person name="Han R."/>
            <person name="Bertier L."/>
            <person name="Beede B."/>
            <person name="Kafkas S."/>
            <person name="Golino D."/>
            <person name="Preece J."/>
            <person name="Michelmore R."/>
        </authorList>
    </citation>
    <scope>NUCLEOTIDE SEQUENCE [LARGE SCALE GENOMIC DNA]</scope>
</reference>
<accession>A0ACC1BD70</accession>